<dbReference type="RefSeq" id="WP_054557882.1">
    <property type="nucleotide sequence ID" value="NZ_LDJX01000001.1"/>
</dbReference>
<accession>A0A0P7AJE5</accession>
<protein>
    <recommendedName>
        <fullName evidence="3">Adenylosuccinate lyase</fullName>
    </recommendedName>
</protein>
<reference evidence="1 2" key="1">
    <citation type="submission" date="2015-09" db="EMBL/GenBank/DDBJ databases">
        <title>Genome sequence of the marine flavobacterium Croceitalea dokdonensis DOKDO 023 that contains proton- and sodium-pumping rhodopsins.</title>
        <authorList>
            <person name="Kwon S.-K."/>
            <person name="Lee H.K."/>
            <person name="Kwak M.-J."/>
            <person name="Kim J.F."/>
        </authorList>
    </citation>
    <scope>NUCLEOTIDE SEQUENCE [LARGE SCALE GENOMIC DNA]</scope>
    <source>
        <strain evidence="1 2">DOKDO 023</strain>
    </source>
</reference>
<keyword evidence="2" id="KW-1185">Reference proteome</keyword>
<comment type="caution">
    <text evidence="1">The sequence shown here is derived from an EMBL/GenBank/DDBJ whole genome shotgun (WGS) entry which is preliminary data.</text>
</comment>
<dbReference type="Proteomes" id="UP000050280">
    <property type="component" value="Unassembled WGS sequence"/>
</dbReference>
<organism evidence="1 2">
    <name type="scientific">Croceitalea dokdonensis DOKDO 023</name>
    <dbReference type="NCBI Taxonomy" id="1300341"/>
    <lineage>
        <taxon>Bacteria</taxon>
        <taxon>Pseudomonadati</taxon>
        <taxon>Bacteroidota</taxon>
        <taxon>Flavobacteriia</taxon>
        <taxon>Flavobacteriales</taxon>
        <taxon>Flavobacteriaceae</taxon>
        <taxon>Croceitalea</taxon>
    </lineage>
</organism>
<evidence type="ECO:0008006" key="3">
    <source>
        <dbReference type="Google" id="ProtNLM"/>
    </source>
</evidence>
<sequence length="191" mass="22024">MTKEELHIALNSGRLSKVKIDLLVAKLKTRPDVIQPLLTAIFEQDKNNEFNASWVFDHLMREKLHFLIPHVSYFIRGTSTLTSESCMRPMAHTCQLLTEAYFKEAQPAFTDRVKVKELEPLVSICFDWLIGTHKAATKVFAMTSLYYLGKGFPWIHPELKQYLENTFSEGTPGYKNRAGKLLELLKKKTNF</sequence>
<gene>
    <name evidence="1" type="ORF">I595_648</name>
</gene>
<evidence type="ECO:0000313" key="2">
    <source>
        <dbReference type="Proteomes" id="UP000050280"/>
    </source>
</evidence>
<name>A0A0P7AJE5_9FLAO</name>
<proteinExistence type="predicted"/>
<dbReference type="STRING" id="1300341.I595_648"/>
<dbReference type="EMBL" id="LDJX01000001">
    <property type="protein sequence ID" value="KPM33742.1"/>
    <property type="molecule type" value="Genomic_DNA"/>
</dbReference>
<dbReference type="AlphaFoldDB" id="A0A0P7AJE5"/>
<evidence type="ECO:0000313" key="1">
    <source>
        <dbReference type="EMBL" id="KPM33742.1"/>
    </source>
</evidence>
<dbReference type="OrthoDB" id="979487at2"/>